<dbReference type="EMBL" id="NIDN02000252">
    <property type="protein sequence ID" value="RLL93891.1"/>
    <property type="molecule type" value="Genomic_DNA"/>
</dbReference>
<evidence type="ECO:0000313" key="3">
    <source>
        <dbReference type="Proteomes" id="UP000215289"/>
    </source>
</evidence>
<feature type="compositionally biased region" description="Basic and acidic residues" evidence="1">
    <location>
        <begin position="89"/>
        <end position="99"/>
    </location>
</feature>
<keyword evidence="3" id="KW-1185">Reference proteome</keyword>
<accession>A0A229YGY8</accession>
<protein>
    <submittedName>
        <fullName evidence="2">Uncharacterized protein</fullName>
    </submittedName>
</protein>
<dbReference type="OrthoDB" id="4732505at2759"/>
<comment type="caution">
    <text evidence="2">The sequence shown here is derived from an EMBL/GenBank/DDBJ whole genome shotgun (WGS) entry which is preliminary data.</text>
</comment>
<reference evidence="2 3" key="1">
    <citation type="submission" date="2018-08" db="EMBL/GenBank/DDBJ databases">
        <title>Draft genome sequences of two Aspergillus turcosus clinical strains isolated from bronchoalveolar lavage fluid: one azole-susceptible and the other azole-resistant.</title>
        <authorList>
            <person name="Parent-Michaud M."/>
            <person name="Dufresne P.J."/>
            <person name="Fournier E."/>
            <person name="Martineau C."/>
            <person name="Moreira S."/>
            <person name="Perkins V."/>
            <person name="De Repentigny L."/>
            <person name="Dufresne S.F."/>
        </authorList>
    </citation>
    <scope>NUCLEOTIDE SEQUENCE [LARGE SCALE GENOMIC DNA]</scope>
    <source>
        <strain evidence="2">HMR AF 1038</strain>
    </source>
</reference>
<proteinExistence type="predicted"/>
<dbReference type="AlphaFoldDB" id="A0A229YGY8"/>
<sequence length="116" mass="13894">MATRDDLPQPRDKAPGIPSVDLIIDGHSFRIHPDVLKEITKQLRKLQSRRAKCEEIPEHLKAYETEKKDWDVMCARELEEYRRERKAFNDKNLREMKEAYRRKKEASKEKKNTSKQ</sequence>
<feature type="compositionally biased region" description="Basic and acidic residues" evidence="1">
    <location>
        <begin position="106"/>
        <end position="116"/>
    </location>
</feature>
<gene>
    <name evidence="2" type="ORF">CFD26_101335</name>
</gene>
<evidence type="ECO:0000313" key="2">
    <source>
        <dbReference type="EMBL" id="RLL93891.1"/>
    </source>
</evidence>
<name>A0A229YGY8_9EURO</name>
<organism evidence="2 3">
    <name type="scientific">Aspergillus turcosus</name>
    <dbReference type="NCBI Taxonomy" id="1245748"/>
    <lineage>
        <taxon>Eukaryota</taxon>
        <taxon>Fungi</taxon>
        <taxon>Dikarya</taxon>
        <taxon>Ascomycota</taxon>
        <taxon>Pezizomycotina</taxon>
        <taxon>Eurotiomycetes</taxon>
        <taxon>Eurotiomycetidae</taxon>
        <taxon>Eurotiales</taxon>
        <taxon>Aspergillaceae</taxon>
        <taxon>Aspergillus</taxon>
        <taxon>Aspergillus subgen. Fumigati</taxon>
    </lineage>
</organism>
<feature type="region of interest" description="Disordered" evidence="1">
    <location>
        <begin position="89"/>
        <end position="116"/>
    </location>
</feature>
<evidence type="ECO:0000256" key="1">
    <source>
        <dbReference type="SAM" id="MobiDB-lite"/>
    </source>
</evidence>
<dbReference type="Proteomes" id="UP000215289">
    <property type="component" value="Unassembled WGS sequence"/>
</dbReference>